<feature type="region of interest" description="Disordered" evidence="1">
    <location>
        <begin position="1"/>
        <end position="24"/>
    </location>
</feature>
<dbReference type="PANTHER" id="PTHR39466">
    <property type="entry name" value="RGS DOMAIN-CONTAINING PROTEIN"/>
    <property type="match status" value="1"/>
</dbReference>
<evidence type="ECO:0000256" key="1">
    <source>
        <dbReference type="SAM" id="MobiDB-lite"/>
    </source>
</evidence>
<feature type="transmembrane region" description="Helical" evidence="2">
    <location>
        <begin position="194"/>
        <end position="217"/>
    </location>
</feature>
<dbReference type="InParanoid" id="A0A1Y1U6L8"/>
<dbReference type="STRING" id="4999.A0A1Y1U6L8"/>
<feature type="transmembrane region" description="Helical" evidence="2">
    <location>
        <begin position="229"/>
        <end position="249"/>
    </location>
</feature>
<dbReference type="InterPro" id="IPR016137">
    <property type="entry name" value="RGS"/>
</dbReference>
<dbReference type="InterPro" id="IPR044926">
    <property type="entry name" value="RGS_subdomain_2"/>
</dbReference>
<dbReference type="AlphaFoldDB" id="A0A1Y1U6L8"/>
<keyword evidence="2" id="KW-0812">Transmembrane</keyword>
<dbReference type="Pfam" id="PF00615">
    <property type="entry name" value="RGS"/>
    <property type="match status" value="1"/>
</dbReference>
<dbReference type="GeneID" id="33558990"/>
<dbReference type="Gene3D" id="1.10.167.10">
    <property type="entry name" value="Regulator of G-protein Signalling 4, domain 2"/>
    <property type="match status" value="1"/>
</dbReference>
<protein>
    <recommendedName>
        <fullName evidence="3">RGS domain-containing protein</fullName>
    </recommendedName>
</protein>
<dbReference type="PANTHER" id="PTHR39466:SF1">
    <property type="entry name" value="RGS DOMAIN-CONTAINING PROTEIN"/>
    <property type="match status" value="1"/>
</dbReference>
<evidence type="ECO:0000313" key="5">
    <source>
        <dbReference type="Proteomes" id="UP000193218"/>
    </source>
</evidence>
<dbReference type="InterPro" id="IPR036305">
    <property type="entry name" value="RGS_sf"/>
</dbReference>
<proteinExistence type="predicted"/>
<sequence>MDSNSTPEAYQGPTRSAKLKPPRRPKLEDIKLAHVLNGHTCPPISFTDFASYLAKREMTLENLLFVLWFRSYSHRWAQASDTHRVPVPLTELHHRHDPFTHLTVSPDSWLDPIDQPMRDEAQRAFATFFQHGATRELNCTDDLRGFVGTCLRRSTAPEVFRPVYDEVYGTLEMQSLPRFIDLIRSNTNWKKQGYWCMVGAFDLLCGIILFVLLTLFLKPTHFSQRAIRLPSAIFVWFGSGSLYSAYRGFCSHVWGRSSMQIKPWELDEWARREDGTAEG</sequence>
<keyword evidence="5" id="KW-1185">Reference proteome</keyword>
<dbReference type="SUPFAM" id="SSF48097">
    <property type="entry name" value="Regulator of G-protein signaling, RGS"/>
    <property type="match status" value="1"/>
</dbReference>
<evidence type="ECO:0000313" key="4">
    <source>
        <dbReference type="EMBL" id="ORX33642.1"/>
    </source>
</evidence>
<dbReference type="EMBL" id="NBSH01000018">
    <property type="protein sequence ID" value="ORX33642.1"/>
    <property type="molecule type" value="Genomic_DNA"/>
</dbReference>
<feature type="domain" description="RGS" evidence="3">
    <location>
        <begin position="112"/>
        <end position="181"/>
    </location>
</feature>
<keyword evidence="2" id="KW-1133">Transmembrane helix</keyword>
<gene>
    <name evidence="4" type="ORF">BD324DRAFT_638996</name>
</gene>
<evidence type="ECO:0000256" key="2">
    <source>
        <dbReference type="SAM" id="Phobius"/>
    </source>
</evidence>
<organism evidence="4 5">
    <name type="scientific">Kockovaella imperatae</name>
    <dbReference type="NCBI Taxonomy" id="4999"/>
    <lineage>
        <taxon>Eukaryota</taxon>
        <taxon>Fungi</taxon>
        <taxon>Dikarya</taxon>
        <taxon>Basidiomycota</taxon>
        <taxon>Agaricomycotina</taxon>
        <taxon>Tremellomycetes</taxon>
        <taxon>Tremellales</taxon>
        <taxon>Cuniculitremaceae</taxon>
        <taxon>Kockovaella</taxon>
    </lineage>
</organism>
<dbReference type="Proteomes" id="UP000193218">
    <property type="component" value="Unassembled WGS sequence"/>
</dbReference>
<accession>A0A1Y1U6L8</accession>
<dbReference type="OrthoDB" id="3232309at2759"/>
<reference evidence="4 5" key="1">
    <citation type="submission" date="2017-03" db="EMBL/GenBank/DDBJ databases">
        <title>Widespread Adenine N6-methylation of Active Genes in Fungi.</title>
        <authorList>
            <consortium name="DOE Joint Genome Institute"/>
            <person name="Mondo S.J."/>
            <person name="Dannebaum R.O."/>
            <person name="Kuo R.C."/>
            <person name="Louie K.B."/>
            <person name="Bewick A.J."/>
            <person name="Labutti K."/>
            <person name="Haridas S."/>
            <person name="Kuo A."/>
            <person name="Salamov A."/>
            <person name="Ahrendt S.R."/>
            <person name="Lau R."/>
            <person name="Bowen B.P."/>
            <person name="Lipzen A."/>
            <person name="Sullivan W."/>
            <person name="Andreopoulos W.B."/>
            <person name="Clum A."/>
            <person name="Lindquist E."/>
            <person name="Daum C."/>
            <person name="Northen T.R."/>
            <person name="Ramamoorthy G."/>
            <person name="Schmitz R.J."/>
            <person name="Gryganskyi A."/>
            <person name="Culley D."/>
            <person name="Magnuson J."/>
            <person name="James T.Y."/>
            <person name="O'Malley M.A."/>
            <person name="Stajich J.E."/>
            <person name="Spatafora J.W."/>
            <person name="Visel A."/>
            <person name="Grigoriev I.V."/>
        </authorList>
    </citation>
    <scope>NUCLEOTIDE SEQUENCE [LARGE SCALE GENOMIC DNA]</scope>
    <source>
        <strain evidence="4 5">NRRL Y-17943</strain>
    </source>
</reference>
<dbReference type="RefSeq" id="XP_021867952.1">
    <property type="nucleotide sequence ID" value="XM_022017181.1"/>
</dbReference>
<name>A0A1Y1U6L8_9TREE</name>
<evidence type="ECO:0000259" key="3">
    <source>
        <dbReference type="Pfam" id="PF00615"/>
    </source>
</evidence>
<comment type="caution">
    <text evidence="4">The sequence shown here is derived from an EMBL/GenBank/DDBJ whole genome shotgun (WGS) entry which is preliminary data.</text>
</comment>
<keyword evidence="2" id="KW-0472">Membrane</keyword>